<feature type="region of interest" description="Disordered" evidence="1">
    <location>
        <begin position="419"/>
        <end position="476"/>
    </location>
</feature>
<evidence type="ECO:0000313" key="2">
    <source>
        <dbReference type="EMBL" id="TNY17224.1"/>
    </source>
</evidence>
<keyword evidence="3" id="KW-1185">Reference proteome</keyword>
<dbReference type="Proteomes" id="UP000311382">
    <property type="component" value="Unassembled WGS sequence"/>
</dbReference>
<protein>
    <submittedName>
        <fullName evidence="2">Uncharacterized protein</fullName>
    </submittedName>
</protein>
<feature type="compositionally biased region" description="Pro residues" evidence="1">
    <location>
        <begin position="206"/>
        <end position="220"/>
    </location>
</feature>
<feature type="compositionally biased region" description="Pro residues" evidence="1">
    <location>
        <begin position="159"/>
        <end position="177"/>
    </location>
</feature>
<organism evidence="2 3">
    <name type="scientific">Rhodotorula diobovata</name>
    <dbReference type="NCBI Taxonomy" id="5288"/>
    <lineage>
        <taxon>Eukaryota</taxon>
        <taxon>Fungi</taxon>
        <taxon>Dikarya</taxon>
        <taxon>Basidiomycota</taxon>
        <taxon>Pucciniomycotina</taxon>
        <taxon>Microbotryomycetes</taxon>
        <taxon>Sporidiobolales</taxon>
        <taxon>Sporidiobolaceae</taxon>
        <taxon>Rhodotorula</taxon>
    </lineage>
</organism>
<feature type="region of interest" description="Disordered" evidence="1">
    <location>
        <begin position="159"/>
        <end position="178"/>
    </location>
</feature>
<dbReference type="OrthoDB" id="10622063at2759"/>
<dbReference type="AlphaFoldDB" id="A0A5C5FMN9"/>
<dbReference type="EMBL" id="SOZI01000227">
    <property type="protein sequence ID" value="TNY17224.1"/>
    <property type="molecule type" value="Genomic_DNA"/>
</dbReference>
<sequence length="476" mass="51241">MTARTSLLSSLAVLEQGLSVSYCSHTNRPAMAPRARLLFQPAQAPAPVHSSPSPARSVAHQPLPPASPLHAVEGLFSLLPGGGIRVGERAVRVPPGTVIERLEPRAHEAGDGTKGVRWSGSDEQGQPGRWTLWLLGATEGDLLAVHRILLHLPPDSPLPPPRPFAPHARPAPPPPGPRNSLLLYDESTRSVRAVLPLAAHGQPRACPTPPQLPFPHPHAAPSPTHHPSAASFAAYVDHITAALHPSPTPEELCREEHAARHEIERLAAEETADDELRLPPAPEMLELIALPAQPAHAARAEATEEAGRQPQWRDERRELEKGFARLDLETELARGPAVRARKAAAPPTARNERPASIWTVSSLATYGTERFVTADEADEAEERTSSWRDLFAVPHDDDAATPRVSRHGVIAPMDAVVASPPASEVRSRPRKGAPEWRELREGCTVRGGRGAQGGVRASEREGFSSSCSRRSLGTVQ</sequence>
<proteinExistence type="predicted"/>
<evidence type="ECO:0000256" key="1">
    <source>
        <dbReference type="SAM" id="MobiDB-lite"/>
    </source>
</evidence>
<name>A0A5C5FMN9_9BASI</name>
<feature type="non-terminal residue" evidence="2">
    <location>
        <position position="476"/>
    </location>
</feature>
<evidence type="ECO:0000313" key="3">
    <source>
        <dbReference type="Proteomes" id="UP000311382"/>
    </source>
</evidence>
<reference evidence="2 3" key="1">
    <citation type="submission" date="2019-03" db="EMBL/GenBank/DDBJ databases">
        <title>Rhodosporidium diobovatum UCD-FST 08-225 genome sequencing, assembly, and annotation.</title>
        <authorList>
            <person name="Fakankun I.U."/>
            <person name="Fristensky B."/>
            <person name="Levin D.B."/>
        </authorList>
    </citation>
    <scope>NUCLEOTIDE SEQUENCE [LARGE SCALE GENOMIC DNA]</scope>
    <source>
        <strain evidence="2 3">UCD-FST 08-225</strain>
    </source>
</reference>
<feature type="region of interest" description="Disordered" evidence="1">
    <location>
        <begin position="295"/>
        <end position="315"/>
    </location>
</feature>
<feature type="compositionally biased region" description="Basic and acidic residues" evidence="1">
    <location>
        <begin position="432"/>
        <end position="443"/>
    </location>
</feature>
<comment type="caution">
    <text evidence="2">The sequence shown here is derived from an EMBL/GenBank/DDBJ whole genome shotgun (WGS) entry which is preliminary data.</text>
</comment>
<feature type="compositionally biased region" description="Polar residues" evidence="1">
    <location>
        <begin position="463"/>
        <end position="476"/>
    </location>
</feature>
<gene>
    <name evidence="2" type="ORF">DMC30DRAFT_406412</name>
</gene>
<feature type="region of interest" description="Disordered" evidence="1">
    <location>
        <begin position="201"/>
        <end position="226"/>
    </location>
</feature>
<feature type="compositionally biased region" description="Basic and acidic residues" evidence="1">
    <location>
        <begin position="298"/>
        <end position="315"/>
    </location>
</feature>
<accession>A0A5C5FMN9</accession>